<accession>A0ACD1IFE8</accession>
<evidence type="ECO:0000313" key="2">
    <source>
        <dbReference type="Proteomes" id="UP000249748"/>
    </source>
</evidence>
<reference evidence="1" key="1">
    <citation type="submission" date="2018-02" db="EMBL/GenBank/DDBJ databases">
        <title>The genomes of Aspergillus section Nigri reveals drivers in fungal speciation.</title>
        <authorList>
            <consortium name="DOE Joint Genome Institute"/>
            <person name="Vesth T.C."/>
            <person name="Nybo J."/>
            <person name="Theobald S."/>
            <person name="Brandl J."/>
            <person name="Frisvad J.C."/>
            <person name="Nielsen K.F."/>
            <person name="Lyhne E.K."/>
            <person name="Kogle M.E."/>
            <person name="Kuo A."/>
            <person name="Riley R."/>
            <person name="Clum A."/>
            <person name="Nolan M."/>
            <person name="Lipzen A."/>
            <person name="Salamov A."/>
            <person name="Henrissat B."/>
            <person name="Wiebenga A."/>
            <person name="De vries R.P."/>
            <person name="Grigoriev I.V."/>
            <person name="Mortensen U.H."/>
            <person name="Andersen M.R."/>
            <person name="Baker S.E."/>
        </authorList>
    </citation>
    <scope>NUCLEOTIDE SEQUENCE</scope>
    <source>
        <strain evidence="1">CBS 115574</strain>
    </source>
</reference>
<organism evidence="1 2">
    <name type="scientific">Aspergillus costaricaensis CBS 115574</name>
    <dbReference type="NCBI Taxonomy" id="1448317"/>
    <lineage>
        <taxon>Eukaryota</taxon>
        <taxon>Fungi</taxon>
        <taxon>Dikarya</taxon>
        <taxon>Ascomycota</taxon>
        <taxon>Pezizomycotina</taxon>
        <taxon>Eurotiomycetes</taxon>
        <taxon>Eurotiomycetidae</taxon>
        <taxon>Eurotiales</taxon>
        <taxon>Aspergillaceae</taxon>
        <taxon>Aspergillus</taxon>
        <taxon>Aspergillus subgen. Circumdati</taxon>
    </lineage>
</organism>
<proteinExistence type="predicted"/>
<sequence>MMKRGRECPGVGDQDKVLYMSPGRLEWIERKGAWWTGSMGRIFYVRGCCIIIFFFWSLSRKFFGPVQWPVQGKLSDANGRRASFGGFSCAFPQMRHNFLCMNCAGRPHQQR</sequence>
<name>A0ACD1IFE8_9EURO</name>
<gene>
    <name evidence="1" type="ORF">BO79DRAFT_15820</name>
</gene>
<protein>
    <submittedName>
        <fullName evidence="1">Uncharacterized protein</fullName>
    </submittedName>
</protein>
<keyword evidence="2" id="KW-1185">Reference proteome</keyword>
<evidence type="ECO:0000313" key="1">
    <source>
        <dbReference type="EMBL" id="RAK89006.1"/>
    </source>
</evidence>
<dbReference type="EMBL" id="KZ824549">
    <property type="protein sequence ID" value="RAK89006.1"/>
    <property type="molecule type" value="Genomic_DNA"/>
</dbReference>
<dbReference type="Proteomes" id="UP000249748">
    <property type="component" value="Unassembled WGS sequence"/>
</dbReference>